<accession>A0A4U8Z6I9</accession>
<dbReference type="KEGG" id="mtun:MTUNDRAET4_0022.1"/>
<dbReference type="EMBL" id="LR536451">
    <property type="protein sequence ID" value="VFU16261.1"/>
    <property type="molecule type" value="Genomic_DNA"/>
</dbReference>
<protein>
    <submittedName>
        <fullName evidence="1">Uncharacterized protein</fullName>
    </submittedName>
</protein>
<evidence type="ECO:0000313" key="1">
    <source>
        <dbReference type="EMBL" id="VFU16261.1"/>
    </source>
</evidence>
<dbReference type="AlphaFoldDB" id="A0A4U8Z6I9"/>
<sequence length="66" mass="8016">MHNLKGLRLRRHGHHEIAEVRQLAFDFQRHRGFIFDEKQRPLFTPADFGHFFQIRHPRSPDRSLTL</sequence>
<reference evidence="1 2" key="1">
    <citation type="submission" date="2019-03" db="EMBL/GenBank/DDBJ databases">
        <authorList>
            <person name="Kox A.R. M."/>
        </authorList>
    </citation>
    <scope>NUCLEOTIDE SEQUENCE [LARGE SCALE GENOMIC DNA]</scope>
    <source>
        <strain evidence="1">MTUNDRAET4 annotated genome</strain>
        <plasmid evidence="2">2</plasmid>
    </source>
</reference>
<gene>
    <name evidence="1" type="ORF">MTUNDRAET4_0022</name>
</gene>
<name>A0A4U8Z6I9_METTU</name>
<evidence type="ECO:0000313" key="2">
    <source>
        <dbReference type="Proteomes" id="UP000294360"/>
    </source>
</evidence>
<organism evidence="1 2">
    <name type="scientific">Methylocella tundrae</name>
    <dbReference type="NCBI Taxonomy" id="227605"/>
    <lineage>
        <taxon>Bacteria</taxon>
        <taxon>Pseudomonadati</taxon>
        <taxon>Pseudomonadota</taxon>
        <taxon>Alphaproteobacteria</taxon>
        <taxon>Hyphomicrobiales</taxon>
        <taxon>Beijerinckiaceae</taxon>
        <taxon>Methylocella</taxon>
    </lineage>
</organism>
<dbReference type="Proteomes" id="UP000294360">
    <property type="component" value="Plasmid 2"/>
</dbReference>
<keyword evidence="1" id="KW-0614">Plasmid</keyword>
<geneLocation type="plasmid" evidence="1 2">
    <name>2</name>
</geneLocation>
<proteinExistence type="predicted"/>